<comment type="caution">
    <text evidence="3">The sequence shown here is derived from an EMBL/GenBank/DDBJ whole genome shotgun (WGS) entry which is preliminary data.</text>
</comment>
<feature type="region of interest" description="Disordered" evidence="1">
    <location>
        <begin position="68"/>
        <end position="134"/>
    </location>
</feature>
<keyword evidence="2" id="KW-0732">Signal</keyword>
<gene>
    <name evidence="3" type="ORF">BB560_005077</name>
</gene>
<accession>A0A2T9Z7M9</accession>
<reference evidence="3 4" key="1">
    <citation type="journal article" date="2018" name="MBio">
        <title>Comparative Genomics Reveals the Core Gene Toolbox for the Fungus-Insect Symbiosis.</title>
        <authorList>
            <person name="Wang Y."/>
            <person name="Stata M."/>
            <person name="Wang W."/>
            <person name="Stajich J.E."/>
            <person name="White M.M."/>
            <person name="Moncalvo J.M."/>
        </authorList>
    </citation>
    <scope>NUCLEOTIDE SEQUENCE [LARGE SCALE GENOMIC DNA]</scope>
    <source>
        <strain evidence="3 4">SC-DP-2</strain>
    </source>
</reference>
<keyword evidence="4" id="KW-1185">Reference proteome</keyword>
<evidence type="ECO:0000256" key="2">
    <source>
        <dbReference type="SAM" id="SignalP"/>
    </source>
</evidence>
<feature type="chain" id="PRO_5015637923" evidence="2">
    <location>
        <begin position="20"/>
        <end position="336"/>
    </location>
</feature>
<feature type="signal peptide" evidence="2">
    <location>
        <begin position="1"/>
        <end position="19"/>
    </location>
</feature>
<organism evidence="3 4">
    <name type="scientific">Smittium megazygosporum</name>
    <dbReference type="NCBI Taxonomy" id="133381"/>
    <lineage>
        <taxon>Eukaryota</taxon>
        <taxon>Fungi</taxon>
        <taxon>Fungi incertae sedis</taxon>
        <taxon>Zoopagomycota</taxon>
        <taxon>Kickxellomycotina</taxon>
        <taxon>Harpellomycetes</taxon>
        <taxon>Harpellales</taxon>
        <taxon>Legeriomycetaceae</taxon>
        <taxon>Smittium</taxon>
    </lineage>
</organism>
<sequence>MKAHIIYFFIALFSGTSVATNSNSPAKELVKKNAEKRDTKDTPVNFKNREVVYEDSFLNGGSFIRRESVSRKELDARRAKSDSNSPPPKSSNKNSASPKPKPATAGKSSNKPTALPAAAAKTSSSSSAKTTSSYPSVSTIAPILSTTSAVEVAPTDTSSYLPVISTAPVLSSDLPTVDTVKEITSSALPLTVPTVHIELTTELDFSDRFPTQTFQLPSNIAALYSSSSMGATFVNDQPTMVSFFQTFLESGNIGGAINPDESNPAPSQNEVNLALNTAEATIVSEIAQPSTESQIMVQAEGIIEDNLDTTEVLAADESSTYDTSIIDAVSEENLAP</sequence>
<proteinExistence type="predicted"/>
<protein>
    <submittedName>
        <fullName evidence="3">Uncharacterized protein</fullName>
    </submittedName>
</protein>
<dbReference type="Proteomes" id="UP000245609">
    <property type="component" value="Unassembled WGS sequence"/>
</dbReference>
<evidence type="ECO:0000313" key="3">
    <source>
        <dbReference type="EMBL" id="PVV00537.1"/>
    </source>
</evidence>
<evidence type="ECO:0000256" key="1">
    <source>
        <dbReference type="SAM" id="MobiDB-lite"/>
    </source>
</evidence>
<feature type="compositionally biased region" description="Low complexity" evidence="1">
    <location>
        <begin position="90"/>
        <end position="134"/>
    </location>
</feature>
<dbReference type="EMBL" id="MBFS01001915">
    <property type="protein sequence ID" value="PVV00537.1"/>
    <property type="molecule type" value="Genomic_DNA"/>
</dbReference>
<evidence type="ECO:0000313" key="4">
    <source>
        <dbReference type="Proteomes" id="UP000245609"/>
    </source>
</evidence>
<feature type="compositionally biased region" description="Basic and acidic residues" evidence="1">
    <location>
        <begin position="68"/>
        <end position="81"/>
    </location>
</feature>
<dbReference type="STRING" id="133381.A0A2T9Z7M9"/>
<name>A0A2T9Z7M9_9FUNG</name>
<dbReference type="AlphaFoldDB" id="A0A2T9Z7M9"/>